<evidence type="ECO:0000256" key="4">
    <source>
        <dbReference type="ARBA" id="ARBA00022825"/>
    </source>
</evidence>
<feature type="transmembrane region" description="Helical" evidence="6">
    <location>
        <begin position="38"/>
        <end position="57"/>
    </location>
</feature>
<protein>
    <submittedName>
        <fullName evidence="8">Peptidase, S8/S53 family</fullName>
        <ecNumber evidence="8">3.4.21.-</ecNumber>
    </submittedName>
</protein>
<evidence type="ECO:0000313" key="9">
    <source>
        <dbReference type="Proteomes" id="UP000005510"/>
    </source>
</evidence>
<feature type="active site" description="Charge relay system" evidence="5">
    <location>
        <position position="251"/>
    </location>
</feature>
<keyword evidence="3 5" id="KW-0378">Hydrolase</keyword>
<evidence type="ECO:0000256" key="1">
    <source>
        <dbReference type="ARBA" id="ARBA00011073"/>
    </source>
</evidence>
<accession>B7BH50</accession>
<sequence length="494" mass="54529">MRYFRIRKIERIGPASNELPGFFICYTIYIFAEKDKATMSKYLSILFLCCLPAWLWAGENYRFRVYLKDKGDDGYRVEEPEAFLSKQAIERRAKNDIAVTDADFPISRSYIDMLSETGVIPVVQSKWFATVVVESPDSTVAEQLQQLAIVDSVKWIWKGNLRVPAEEKGEDRFVPEDEPLCNEYGYAHKQIKMLNGTKLHEAGFQGEGMRVAVIDAGFMNADRISAFDSLRLLGTHNVVFPGKSVFVGDDHGTKVLSCLAADIPGVMVGTAPKASYLLLKSEDSDSEYPVEEDYWTAAVEYADSAGVDVISSSLGYFAFDADELSYEQAALDGKTAMISQAAHLAADKGILVFCSAGNEGNGDWEKITFPSDAAGIFTVGAIDEDKKKSGFSSIGFTIDGRVKPDAVALGTSSCVIGPNGSVRYANGTSFATPILAGMGVCLWQSLPWLNNREMIELLHRSSSQYKHPDTELGYGIPDFYKAYKKERKNGKRAK</sequence>
<evidence type="ECO:0000259" key="7">
    <source>
        <dbReference type="Pfam" id="PF00082"/>
    </source>
</evidence>
<keyword evidence="2 5" id="KW-0645">Protease</keyword>
<dbReference type="HOGENOM" id="CLU_026626_0_0_10"/>
<reference evidence="8 9" key="1">
    <citation type="submission" date="2008-10" db="EMBL/GenBank/DDBJ databases">
        <title>Draft genome sequence of Parabacteroides johnsonii (DSM 18315).</title>
        <authorList>
            <person name="Sudarsanam P."/>
            <person name="Ley R."/>
            <person name="Guruge J."/>
            <person name="Turnbaugh P.J."/>
            <person name="Mahowald M."/>
            <person name="Liep D."/>
            <person name="Gordon J."/>
        </authorList>
    </citation>
    <scope>NUCLEOTIDE SEQUENCE [LARGE SCALE GENOMIC DNA]</scope>
    <source>
        <strain evidence="8 9">DSM 18315</strain>
    </source>
</reference>
<dbReference type="GO" id="GO:0004252">
    <property type="term" value="F:serine-type endopeptidase activity"/>
    <property type="evidence" value="ECO:0007669"/>
    <property type="project" value="UniProtKB-UniRule"/>
</dbReference>
<evidence type="ECO:0000313" key="8">
    <source>
        <dbReference type="EMBL" id="EEC94240.1"/>
    </source>
</evidence>
<dbReference type="PANTHER" id="PTHR43806:SF67">
    <property type="entry name" value="EGF-LIKE DOMAIN-CONTAINING PROTEIN"/>
    <property type="match status" value="1"/>
</dbReference>
<keyword evidence="6" id="KW-1133">Transmembrane helix</keyword>
<organism evidence="8 9">
    <name type="scientific">Parabacteroides johnsonii DSM 18315</name>
    <dbReference type="NCBI Taxonomy" id="537006"/>
    <lineage>
        <taxon>Bacteria</taxon>
        <taxon>Pseudomonadati</taxon>
        <taxon>Bacteroidota</taxon>
        <taxon>Bacteroidia</taxon>
        <taxon>Bacteroidales</taxon>
        <taxon>Tannerellaceae</taxon>
        <taxon>Parabacteroides</taxon>
    </lineage>
</organism>
<dbReference type="SUPFAM" id="SSF52743">
    <property type="entry name" value="Subtilisin-like"/>
    <property type="match status" value="1"/>
</dbReference>
<evidence type="ECO:0000256" key="2">
    <source>
        <dbReference type="ARBA" id="ARBA00022670"/>
    </source>
</evidence>
<keyword evidence="6" id="KW-0472">Membrane</keyword>
<dbReference type="PROSITE" id="PS00136">
    <property type="entry name" value="SUBTILASE_ASP"/>
    <property type="match status" value="1"/>
</dbReference>
<evidence type="ECO:0000256" key="3">
    <source>
        <dbReference type="ARBA" id="ARBA00022801"/>
    </source>
</evidence>
<dbReference type="STRING" id="537006.PRABACTJOHN_04399"/>
<dbReference type="PIRSF" id="PIRSF037903">
    <property type="entry name" value="Subtilisin_rel_GFO_2223"/>
    <property type="match status" value="1"/>
</dbReference>
<keyword evidence="4 5" id="KW-0720">Serine protease</keyword>
<dbReference type="Gene3D" id="3.40.50.200">
    <property type="entry name" value="Peptidase S8/S53 domain"/>
    <property type="match status" value="1"/>
</dbReference>
<dbReference type="EMBL" id="ABYH01000433">
    <property type="protein sequence ID" value="EEC94240.1"/>
    <property type="molecule type" value="Genomic_DNA"/>
</dbReference>
<dbReference type="AlphaFoldDB" id="B7BH50"/>
<comment type="caution">
    <text evidence="8">The sequence shown here is derived from an EMBL/GenBank/DDBJ whole genome shotgun (WGS) entry which is preliminary data.</text>
</comment>
<evidence type="ECO:0000256" key="6">
    <source>
        <dbReference type="SAM" id="Phobius"/>
    </source>
</evidence>
<comment type="similarity">
    <text evidence="1 5">Belongs to the peptidase S8 family.</text>
</comment>
<dbReference type="InterPro" id="IPR023827">
    <property type="entry name" value="Peptidase_S8_Asp-AS"/>
</dbReference>
<dbReference type="Proteomes" id="UP000005510">
    <property type="component" value="Unassembled WGS sequence"/>
</dbReference>
<feature type="active site" description="Charge relay system" evidence="5">
    <location>
        <position position="429"/>
    </location>
</feature>
<proteinExistence type="inferred from homology"/>
<dbReference type="GO" id="GO:0006508">
    <property type="term" value="P:proteolysis"/>
    <property type="evidence" value="ECO:0007669"/>
    <property type="project" value="UniProtKB-KW"/>
</dbReference>
<name>B7BH50_9BACT</name>
<dbReference type="Pfam" id="PF00082">
    <property type="entry name" value="Peptidase_S8"/>
    <property type="match status" value="1"/>
</dbReference>
<dbReference type="InterPro" id="IPR050131">
    <property type="entry name" value="Peptidase_S8_subtilisin-like"/>
</dbReference>
<gene>
    <name evidence="8" type="ORF">PRABACTJOHN_04399</name>
</gene>
<dbReference type="InterPro" id="IPR036852">
    <property type="entry name" value="Peptidase_S8/S53_dom_sf"/>
</dbReference>
<reference evidence="8 9" key="2">
    <citation type="submission" date="2008-10" db="EMBL/GenBank/DDBJ databases">
        <authorList>
            <person name="Fulton L."/>
            <person name="Clifton S."/>
            <person name="Fulton B."/>
            <person name="Xu J."/>
            <person name="Minx P."/>
            <person name="Pepin K.H."/>
            <person name="Johnson M."/>
            <person name="Bhonagiri V."/>
            <person name="Nash W.E."/>
            <person name="Mardis E.R."/>
            <person name="Wilson R.K."/>
        </authorList>
    </citation>
    <scope>NUCLEOTIDE SEQUENCE [LARGE SCALE GENOMIC DNA]</scope>
    <source>
        <strain evidence="8 9">DSM 18315</strain>
    </source>
</reference>
<dbReference type="PRINTS" id="PR00723">
    <property type="entry name" value="SUBTILISIN"/>
</dbReference>
<dbReference type="InterPro" id="IPR017317">
    <property type="entry name" value="Pept_S8_subtilisin_bacteroid-2"/>
</dbReference>
<evidence type="ECO:0000256" key="5">
    <source>
        <dbReference type="PROSITE-ProRule" id="PRU01240"/>
    </source>
</evidence>
<feature type="active site" description="Charge relay system" evidence="5">
    <location>
        <position position="215"/>
    </location>
</feature>
<feature type="domain" description="Peptidase S8/S53" evidence="7">
    <location>
        <begin position="206"/>
        <end position="475"/>
    </location>
</feature>
<dbReference type="EC" id="3.4.21.-" evidence="8"/>
<dbReference type="PROSITE" id="PS51892">
    <property type="entry name" value="SUBTILASE"/>
    <property type="match status" value="1"/>
</dbReference>
<keyword evidence="6" id="KW-0812">Transmembrane</keyword>
<dbReference type="CDD" id="cd07493">
    <property type="entry name" value="Peptidases_S8_9"/>
    <property type="match status" value="1"/>
</dbReference>
<dbReference type="PANTHER" id="PTHR43806">
    <property type="entry name" value="PEPTIDASE S8"/>
    <property type="match status" value="1"/>
</dbReference>
<dbReference type="InterPro" id="IPR015500">
    <property type="entry name" value="Peptidase_S8_subtilisin-rel"/>
</dbReference>
<dbReference type="InterPro" id="IPR000209">
    <property type="entry name" value="Peptidase_S8/S53_dom"/>
</dbReference>